<dbReference type="InterPro" id="IPR006016">
    <property type="entry name" value="UspA"/>
</dbReference>
<comment type="caution">
    <text evidence="3">The sequence shown here is derived from an EMBL/GenBank/DDBJ whole genome shotgun (WGS) entry which is preliminary data.</text>
</comment>
<dbReference type="Gene3D" id="3.40.50.620">
    <property type="entry name" value="HUPs"/>
    <property type="match status" value="1"/>
</dbReference>
<evidence type="ECO:0000313" key="4">
    <source>
        <dbReference type="Proteomes" id="UP000449710"/>
    </source>
</evidence>
<dbReference type="InterPro" id="IPR006015">
    <property type="entry name" value="Universal_stress_UspA"/>
</dbReference>
<protein>
    <submittedName>
        <fullName evidence="3">Universal stress protein</fullName>
    </submittedName>
</protein>
<dbReference type="Pfam" id="PF00582">
    <property type="entry name" value="Usp"/>
    <property type="match status" value="1"/>
</dbReference>
<organism evidence="3 4">
    <name type="scientific">Isachenkonia alkalipeptolytica</name>
    <dbReference type="NCBI Taxonomy" id="2565777"/>
    <lineage>
        <taxon>Bacteria</taxon>
        <taxon>Bacillati</taxon>
        <taxon>Bacillota</taxon>
        <taxon>Clostridia</taxon>
        <taxon>Eubacteriales</taxon>
        <taxon>Clostridiaceae</taxon>
        <taxon>Isachenkonia</taxon>
    </lineage>
</organism>
<dbReference type="Proteomes" id="UP000449710">
    <property type="component" value="Unassembled WGS sequence"/>
</dbReference>
<dbReference type="CDD" id="cd00293">
    <property type="entry name" value="USP-like"/>
    <property type="match status" value="1"/>
</dbReference>
<dbReference type="PANTHER" id="PTHR46268:SF6">
    <property type="entry name" value="UNIVERSAL STRESS PROTEIN UP12"/>
    <property type="match status" value="1"/>
</dbReference>
<dbReference type="EMBL" id="SUMG01000009">
    <property type="protein sequence ID" value="NBG88612.1"/>
    <property type="molecule type" value="Genomic_DNA"/>
</dbReference>
<dbReference type="PANTHER" id="PTHR46268">
    <property type="entry name" value="STRESS RESPONSE PROTEIN NHAX"/>
    <property type="match status" value="1"/>
</dbReference>
<dbReference type="SUPFAM" id="SSF52402">
    <property type="entry name" value="Adenine nucleotide alpha hydrolases-like"/>
    <property type="match status" value="1"/>
</dbReference>
<comment type="similarity">
    <text evidence="1">Belongs to the universal stress protein A family.</text>
</comment>
<evidence type="ECO:0000256" key="1">
    <source>
        <dbReference type="ARBA" id="ARBA00008791"/>
    </source>
</evidence>
<proteinExistence type="inferred from homology"/>
<dbReference type="PRINTS" id="PR01438">
    <property type="entry name" value="UNVRSLSTRESS"/>
</dbReference>
<dbReference type="AlphaFoldDB" id="A0AA43XL41"/>
<sequence length="152" mass="16789">MITMKILVGYDGSESSLRAVGKAHRLIKDCGVHEVTLIHAHKQDSRESISKDKFATSPDLLDQLKDQDKKNWLEKQEVLEEIAEKLEKSGAKTNIRIEQGHPAKVIITEAENGDYDMVILGRRGRGGLKNMVMGSVSNAVIQGTDTSVLVVH</sequence>
<dbReference type="InterPro" id="IPR014729">
    <property type="entry name" value="Rossmann-like_a/b/a_fold"/>
</dbReference>
<accession>A0AA43XL41</accession>
<feature type="domain" description="UspA" evidence="2">
    <location>
        <begin position="5"/>
        <end position="152"/>
    </location>
</feature>
<name>A0AA43XL41_9CLOT</name>
<evidence type="ECO:0000313" key="3">
    <source>
        <dbReference type="EMBL" id="NBG88612.1"/>
    </source>
</evidence>
<keyword evidence="4" id="KW-1185">Reference proteome</keyword>
<gene>
    <name evidence="3" type="ORF">ISALK_08860</name>
</gene>
<evidence type="ECO:0000259" key="2">
    <source>
        <dbReference type="Pfam" id="PF00582"/>
    </source>
</evidence>
<reference evidence="3 4" key="1">
    <citation type="submission" date="2019-04" db="EMBL/GenBank/DDBJ databases">
        <title>Isachenkonia alkalipeptolytica gen. nov. sp. nov. a new anaerobic, alkiliphilic organothrophic bacterium capable to reduce synthesized ferrihydrite isolated from a soda lake.</title>
        <authorList>
            <person name="Toshchakov S.V."/>
            <person name="Zavarzina D.G."/>
            <person name="Zhilina T.N."/>
            <person name="Kostrikina N.A."/>
            <person name="Kublanov I.V."/>
        </authorList>
    </citation>
    <scope>NUCLEOTIDE SEQUENCE [LARGE SCALE GENOMIC DNA]</scope>
    <source>
        <strain evidence="3 4">Z-1701</strain>
    </source>
</reference>